<evidence type="ECO:0000256" key="4">
    <source>
        <dbReference type="ARBA" id="ARBA00023155"/>
    </source>
</evidence>
<dbReference type="InterPro" id="IPR017970">
    <property type="entry name" value="Homeobox_CS"/>
</dbReference>
<comment type="subcellular location">
    <subcellularLocation>
        <location evidence="1 6 7">Nucleus</location>
    </subcellularLocation>
</comment>
<protein>
    <recommendedName>
        <fullName evidence="9">Homeobox domain-containing protein</fullName>
    </recommendedName>
</protein>
<dbReference type="EMBL" id="CAJNOC010000287">
    <property type="protein sequence ID" value="CAF0739286.1"/>
    <property type="molecule type" value="Genomic_DNA"/>
</dbReference>
<feature type="compositionally biased region" description="Polar residues" evidence="8">
    <location>
        <begin position="145"/>
        <end position="174"/>
    </location>
</feature>
<feature type="region of interest" description="Disordered" evidence="8">
    <location>
        <begin position="270"/>
        <end position="302"/>
    </location>
</feature>
<name>A0A813NLI0_9BILA</name>
<evidence type="ECO:0000256" key="7">
    <source>
        <dbReference type="RuleBase" id="RU000682"/>
    </source>
</evidence>
<keyword evidence="11" id="KW-1185">Reference proteome</keyword>
<keyword evidence="4 6" id="KW-0371">Homeobox</keyword>
<proteinExistence type="predicted"/>
<dbReference type="Pfam" id="PF00046">
    <property type="entry name" value="Homeodomain"/>
    <property type="match status" value="1"/>
</dbReference>
<dbReference type="GO" id="GO:0030154">
    <property type="term" value="P:cell differentiation"/>
    <property type="evidence" value="ECO:0007669"/>
    <property type="project" value="TreeGrafter"/>
</dbReference>
<dbReference type="InterPro" id="IPR009057">
    <property type="entry name" value="Homeodomain-like_sf"/>
</dbReference>
<accession>A0A813NLI0</accession>
<feature type="compositionally biased region" description="Low complexity" evidence="8">
    <location>
        <begin position="100"/>
        <end position="129"/>
    </location>
</feature>
<dbReference type="InterPro" id="IPR050394">
    <property type="entry name" value="Homeobox_NK-like"/>
</dbReference>
<dbReference type="InterPro" id="IPR020479">
    <property type="entry name" value="HD_metazoa"/>
</dbReference>
<dbReference type="CDD" id="cd00086">
    <property type="entry name" value="homeodomain"/>
    <property type="match status" value="1"/>
</dbReference>
<evidence type="ECO:0000259" key="9">
    <source>
        <dbReference type="PROSITE" id="PS50071"/>
    </source>
</evidence>
<evidence type="ECO:0000256" key="6">
    <source>
        <dbReference type="PROSITE-ProRule" id="PRU00108"/>
    </source>
</evidence>
<evidence type="ECO:0000256" key="1">
    <source>
        <dbReference type="ARBA" id="ARBA00004123"/>
    </source>
</evidence>
<dbReference type="PANTHER" id="PTHR24340:SF41">
    <property type="entry name" value="MUSCLE-SPECIFIC HOMEOBOX PROTEIN TINMAN-RELATED"/>
    <property type="match status" value="1"/>
</dbReference>
<feature type="DNA-binding region" description="Homeobox" evidence="6">
    <location>
        <begin position="323"/>
        <end position="382"/>
    </location>
</feature>
<evidence type="ECO:0000256" key="8">
    <source>
        <dbReference type="SAM" id="MobiDB-lite"/>
    </source>
</evidence>
<evidence type="ECO:0000256" key="2">
    <source>
        <dbReference type="ARBA" id="ARBA00022473"/>
    </source>
</evidence>
<dbReference type="Gene3D" id="1.10.10.60">
    <property type="entry name" value="Homeodomain-like"/>
    <property type="match status" value="1"/>
</dbReference>
<dbReference type="SMART" id="SM00389">
    <property type="entry name" value="HOX"/>
    <property type="match status" value="1"/>
</dbReference>
<dbReference type="AlphaFoldDB" id="A0A813NLI0"/>
<feature type="domain" description="Homeobox" evidence="9">
    <location>
        <begin position="321"/>
        <end position="381"/>
    </location>
</feature>
<reference evidence="10" key="1">
    <citation type="submission" date="2021-02" db="EMBL/GenBank/DDBJ databases">
        <authorList>
            <person name="Nowell W R."/>
        </authorList>
    </citation>
    <scope>NUCLEOTIDE SEQUENCE</scope>
    <source>
        <strain evidence="10">Ploen Becks lab</strain>
    </source>
</reference>
<evidence type="ECO:0000256" key="5">
    <source>
        <dbReference type="ARBA" id="ARBA00023242"/>
    </source>
</evidence>
<feature type="region of interest" description="Disordered" evidence="8">
    <location>
        <begin position="377"/>
        <end position="396"/>
    </location>
</feature>
<sequence length="396" mass="44336">MIYPECDRNIGGTVSNHHLHHPSLQNDPSHQHLNLLQNHLSNPEYLASAAAISALSPKYNTAFNVTNLLNPVLEESYRKQQIQQQQQLLDSTSNFQAYQNRSNMNSTGSSTTPSSTTSSSSSSSSSNNSHNQKQDSPLGVHPSICNYQPATSPNSFSPSVVQPSPTGNNSSLNNPYFNYSTNQFIHSNSLVNPQAAAAHYSTNNYSHYYNNSPYCPNGTTGLNQTNENDSYLNPQLQYANNSAWYSNPNDPRFTMSRFLTNNQMELNDYQSPVSSSQLLPPKSSSSTSSSSSSSSSSNSVNQENIKTYSGYSSQLSQYPYQSKRKRRVLFSQAQVYELEKRFKMQKYLSAQEREHLASGLNLTPTQVKIWFQNHRYKTKKSSKEKSFSHDMSSNSE</sequence>
<keyword evidence="2" id="KW-0217">Developmental protein</keyword>
<dbReference type="GO" id="GO:0000978">
    <property type="term" value="F:RNA polymerase II cis-regulatory region sequence-specific DNA binding"/>
    <property type="evidence" value="ECO:0007669"/>
    <property type="project" value="TreeGrafter"/>
</dbReference>
<dbReference type="PANTHER" id="PTHR24340">
    <property type="entry name" value="HOMEOBOX PROTEIN NKX"/>
    <property type="match status" value="1"/>
</dbReference>
<dbReference type="PROSITE" id="PS50071">
    <property type="entry name" value="HOMEOBOX_2"/>
    <property type="match status" value="1"/>
</dbReference>
<keyword evidence="5 6" id="KW-0539">Nucleus</keyword>
<evidence type="ECO:0000313" key="11">
    <source>
        <dbReference type="Proteomes" id="UP000663879"/>
    </source>
</evidence>
<dbReference type="OrthoDB" id="3137333at2759"/>
<dbReference type="GO" id="GO:0005634">
    <property type="term" value="C:nucleus"/>
    <property type="evidence" value="ECO:0007669"/>
    <property type="project" value="UniProtKB-SubCell"/>
</dbReference>
<gene>
    <name evidence="10" type="ORF">OXX778_LOCUS3304</name>
</gene>
<evidence type="ECO:0000313" key="10">
    <source>
        <dbReference type="EMBL" id="CAF0739286.1"/>
    </source>
</evidence>
<comment type="caution">
    <text evidence="10">The sequence shown here is derived from an EMBL/GenBank/DDBJ whole genome shotgun (WGS) entry which is preliminary data.</text>
</comment>
<feature type="region of interest" description="Disordered" evidence="8">
    <location>
        <begin position="99"/>
        <end position="174"/>
    </location>
</feature>
<dbReference type="SUPFAM" id="SSF46689">
    <property type="entry name" value="Homeodomain-like"/>
    <property type="match status" value="1"/>
</dbReference>
<feature type="compositionally biased region" description="Low complexity" evidence="8">
    <location>
        <begin position="271"/>
        <end position="299"/>
    </location>
</feature>
<dbReference type="GO" id="GO:0000981">
    <property type="term" value="F:DNA-binding transcription factor activity, RNA polymerase II-specific"/>
    <property type="evidence" value="ECO:0007669"/>
    <property type="project" value="InterPro"/>
</dbReference>
<dbReference type="InterPro" id="IPR001356">
    <property type="entry name" value="HD"/>
</dbReference>
<keyword evidence="3 6" id="KW-0238">DNA-binding</keyword>
<evidence type="ECO:0000256" key="3">
    <source>
        <dbReference type="ARBA" id="ARBA00023125"/>
    </source>
</evidence>
<dbReference type="PROSITE" id="PS00027">
    <property type="entry name" value="HOMEOBOX_1"/>
    <property type="match status" value="1"/>
</dbReference>
<organism evidence="10 11">
    <name type="scientific">Brachionus calyciflorus</name>
    <dbReference type="NCBI Taxonomy" id="104777"/>
    <lineage>
        <taxon>Eukaryota</taxon>
        <taxon>Metazoa</taxon>
        <taxon>Spiralia</taxon>
        <taxon>Gnathifera</taxon>
        <taxon>Rotifera</taxon>
        <taxon>Eurotatoria</taxon>
        <taxon>Monogononta</taxon>
        <taxon>Pseudotrocha</taxon>
        <taxon>Ploima</taxon>
        <taxon>Brachionidae</taxon>
        <taxon>Brachionus</taxon>
    </lineage>
</organism>
<dbReference type="Proteomes" id="UP000663879">
    <property type="component" value="Unassembled WGS sequence"/>
</dbReference>
<dbReference type="PRINTS" id="PR00024">
    <property type="entry name" value="HOMEOBOX"/>
</dbReference>